<dbReference type="Proteomes" id="UP000234681">
    <property type="component" value="Chromosome 18"/>
</dbReference>
<gene>
    <name evidence="1" type="ORF">rCG_49241</name>
</gene>
<proteinExistence type="predicted"/>
<protein>
    <submittedName>
        <fullName evidence="1">RCG49241</fullName>
    </submittedName>
</protein>
<evidence type="ECO:0000313" key="1">
    <source>
        <dbReference type="EMBL" id="EDL76087.1"/>
    </source>
</evidence>
<sequence length="16" mass="1947">MDWHSFRRAALLLAFL</sequence>
<name>A6J2F5_RAT</name>
<dbReference type="EMBL" id="CH473974">
    <property type="protein sequence ID" value="EDL76087.1"/>
    <property type="molecule type" value="Genomic_DNA"/>
</dbReference>
<organism evidence="1 2">
    <name type="scientific">Rattus norvegicus</name>
    <name type="common">Rat</name>
    <dbReference type="NCBI Taxonomy" id="10116"/>
    <lineage>
        <taxon>Eukaryota</taxon>
        <taxon>Metazoa</taxon>
        <taxon>Chordata</taxon>
        <taxon>Craniata</taxon>
        <taxon>Vertebrata</taxon>
        <taxon>Euteleostomi</taxon>
        <taxon>Mammalia</taxon>
        <taxon>Eutheria</taxon>
        <taxon>Euarchontoglires</taxon>
        <taxon>Glires</taxon>
        <taxon>Rodentia</taxon>
        <taxon>Myomorpha</taxon>
        <taxon>Muroidea</taxon>
        <taxon>Muridae</taxon>
        <taxon>Murinae</taxon>
        <taxon>Rattus</taxon>
    </lineage>
</organism>
<reference evidence="2" key="1">
    <citation type="submission" date="2005-09" db="EMBL/GenBank/DDBJ databases">
        <authorList>
            <person name="Mural R.J."/>
            <person name="Li P.W."/>
            <person name="Adams M.D."/>
            <person name="Amanatides P.G."/>
            <person name="Baden-Tillson H."/>
            <person name="Barnstead M."/>
            <person name="Chin S.H."/>
            <person name="Dew I."/>
            <person name="Evans C.A."/>
            <person name="Ferriera S."/>
            <person name="Flanigan M."/>
            <person name="Fosler C."/>
            <person name="Glodek A."/>
            <person name="Gu Z."/>
            <person name="Holt R.A."/>
            <person name="Jennings D."/>
            <person name="Kraft C.L."/>
            <person name="Lu F."/>
            <person name="Nguyen T."/>
            <person name="Nusskern D.R."/>
            <person name="Pfannkoch C.M."/>
            <person name="Sitter C."/>
            <person name="Sutton G.G."/>
            <person name="Venter J.C."/>
            <person name="Wang Z."/>
            <person name="Woodage T."/>
            <person name="Zheng X.H."/>
            <person name="Zhong F."/>
        </authorList>
    </citation>
    <scope>NUCLEOTIDE SEQUENCE [LARGE SCALE GENOMIC DNA]</scope>
    <source>
        <strain>BN</strain>
        <strain evidence="2">Sprague-Dawley</strain>
    </source>
</reference>
<accession>A6J2F5</accession>
<feature type="non-terminal residue" evidence="1">
    <location>
        <position position="16"/>
    </location>
</feature>
<evidence type="ECO:0000313" key="2">
    <source>
        <dbReference type="Proteomes" id="UP000234681"/>
    </source>
</evidence>
<dbReference type="AlphaFoldDB" id="A6J2F5"/>